<evidence type="ECO:0000256" key="2">
    <source>
        <dbReference type="SAM" id="MobiDB-lite"/>
    </source>
</evidence>
<dbReference type="OMA" id="LENQMDP"/>
<dbReference type="PANTHER" id="PTHR23295">
    <property type="entry name" value="NUCLEAR RECEPTOR COACTIVATOR 5-RELATED"/>
    <property type="match status" value="1"/>
</dbReference>
<dbReference type="PROSITE" id="PS50102">
    <property type="entry name" value="RRM"/>
    <property type="match status" value="1"/>
</dbReference>
<reference evidence="4 5" key="1">
    <citation type="submission" date="2015-04" db="EMBL/GenBank/DDBJ databases">
        <authorList>
            <person name="Syromyatnikov M.Y."/>
            <person name="Popov V.N."/>
        </authorList>
    </citation>
    <scope>NUCLEOTIDE SEQUENCE [LARGE SCALE GENOMIC DNA]</scope>
    <source>
        <strain evidence="4">WF-38-12</strain>
    </source>
</reference>
<feature type="compositionally biased region" description="Low complexity" evidence="2">
    <location>
        <begin position="172"/>
        <end position="189"/>
    </location>
</feature>
<feature type="region of interest" description="Disordered" evidence="2">
    <location>
        <begin position="172"/>
        <end position="329"/>
    </location>
</feature>
<dbReference type="PANTHER" id="PTHR23295:SF6">
    <property type="entry name" value="NEOSIN, ISOFORM A"/>
    <property type="match status" value="1"/>
</dbReference>
<feature type="compositionally biased region" description="Basic and acidic residues" evidence="2">
    <location>
        <begin position="472"/>
        <end position="505"/>
    </location>
</feature>
<organism evidence="4 5">
    <name type="scientific">Talaromyces islandicus</name>
    <name type="common">Penicillium islandicum</name>
    <dbReference type="NCBI Taxonomy" id="28573"/>
    <lineage>
        <taxon>Eukaryota</taxon>
        <taxon>Fungi</taxon>
        <taxon>Dikarya</taxon>
        <taxon>Ascomycota</taxon>
        <taxon>Pezizomycotina</taxon>
        <taxon>Eurotiomycetes</taxon>
        <taxon>Eurotiomycetidae</taxon>
        <taxon>Eurotiales</taxon>
        <taxon>Trichocomaceae</taxon>
        <taxon>Talaromyces</taxon>
        <taxon>Talaromyces sect. Islandici</taxon>
    </lineage>
</organism>
<feature type="compositionally biased region" description="Polar residues" evidence="2">
    <location>
        <begin position="784"/>
        <end position="800"/>
    </location>
</feature>
<gene>
    <name evidence="4" type="ORF">PISL3812_02358</name>
</gene>
<feature type="compositionally biased region" description="Polar residues" evidence="2">
    <location>
        <begin position="71"/>
        <end position="81"/>
    </location>
</feature>
<dbReference type="Gene3D" id="3.30.70.330">
    <property type="match status" value="1"/>
</dbReference>
<dbReference type="SMART" id="SM00360">
    <property type="entry name" value="RRM"/>
    <property type="match status" value="1"/>
</dbReference>
<feature type="compositionally biased region" description="Basic and acidic residues" evidence="2">
    <location>
        <begin position="56"/>
        <end position="67"/>
    </location>
</feature>
<keyword evidence="1" id="KW-0694">RNA-binding</keyword>
<feature type="compositionally biased region" description="Polar residues" evidence="2">
    <location>
        <begin position="430"/>
        <end position="442"/>
    </location>
</feature>
<evidence type="ECO:0000256" key="1">
    <source>
        <dbReference type="PROSITE-ProRule" id="PRU00176"/>
    </source>
</evidence>
<feature type="compositionally biased region" description="Basic and acidic residues" evidence="2">
    <location>
        <begin position="82"/>
        <end position="95"/>
    </location>
</feature>
<feature type="compositionally biased region" description="Polar residues" evidence="2">
    <location>
        <begin position="190"/>
        <end position="204"/>
    </location>
</feature>
<dbReference type="EMBL" id="CVMT01000002">
    <property type="protein sequence ID" value="CRG85248.1"/>
    <property type="molecule type" value="Genomic_DNA"/>
</dbReference>
<feature type="compositionally biased region" description="Basic and acidic residues" evidence="2">
    <location>
        <begin position="516"/>
        <end position="535"/>
    </location>
</feature>
<dbReference type="STRING" id="28573.A0A0U1LQF5"/>
<dbReference type="CDD" id="cd12342">
    <property type="entry name" value="RRM_Nab3p"/>
    <property type="match status" value="1"/>
</dbReference>
<name>A0A0U1LQF5_TALIS</name>
<dbReference type="InterPro" id="IPR034167">
    <property type="entry name" value="Nab3_RRM"/>
</dbReference>
<accession>A0A0U1LQF5</accession>
<dbReference type="Pfam" id="PF00076">
    <property type="entry name" value="RRM_1"/>
    <property type="match status" value="1"/>
</dbReference>
<dbReference type="OrthoDB" id="10044938at2759"/>
<dbReference type="InterPro" id="IPR012677">
    <property type="entry name" value="Nucleotide-bd_a/b_plait_sf"/>
</dbReference>
<dbReference type="InterPro" id="IPR052600">
    <property type="entry name" value="Nuc_rcpt_coact/corep"/>
</dbReference>
<dbReference type="InterPro" id="IPR035979">
    <property type="entry name" value="RBD_domain_sf"/>
</dbReference>
<feature type="compositionally biased region" description="Low complexity" evidence="2">
    <location>
        <begin position="458"/>
        <end position="471"/>
    </location>
</feature>
<feature type="compositionally biased region" description="Polar residues" evidence="2">
    <location>
        <begin position="45"/>
        <end position="55"/>
    </location>
</feature>
<proteinExistence type="predicted"/>
<dbReference type="SUPFAM" id="SSF54928">
    <property type="entry name" value="RNA-binding domain, RBD"/>
    <property type="match status" value="1"/>
</dbReference>
<feature type="compositionally biased region" description="Polar residues" evidence="2">
    <location>
        <begin position="131"/>
        <end position="142"/>
    </location>
</feature>
<feature type="compositionally biased region" description="Low complexity" evidence="2">
    <location>
        <begin position="263"/>
        <end position="280"/>
    </location>
</feature>
<feature type="domain" description="RRM" evidence="3">
    <location>
        <begin position="359"/>
        <end position="430"/>
    </location>
</feature>
<dbReference type="GO" id="GO:0003723">
    <property type="term" value="F:RNA binding"/>
    <property type="evidence" value="ECO:0007669"/>
    <property type="project" value="UniProtKB-UniRule"/>
</dbReference>
<dbReference type="Proteomes" id="UP000054383">
    <property type="component" value="Unassembled WGS sequence"/>
</dbReference>
<feature type="compositionally biased region" description="Polar residues" evidence="2">
    <location>
        <begin position="240"/>
        <end position="262"/>
    </location>
</feature>
<feature type="region of interest" description="Disordered" evidence="2">
    <location>
        <begin position="1"/>
        <end position="149"/>
    </location>
</feature>
<dbReference type="AlphaFoldDB" id="A0A0U1LQF5"/>
<evidence type="ECO:0000313" key="4">
    <source>
        <dbReference type="EMBL" id="CRG85248.1"/>
    </source>
</evidence>
<feature type="region of interest" description="Disordered" evidence="2">
    <location>
        <begin position="427"/>
        <end position="572"/>
    </location>
</feature>
<evidence type="ECO:0000313" key="5">
    <source>
        <dbReference type="Proteomes" id="UP000054383"/>
    </source>
</evidence>
<sequence length="854" mass="93724">MTPSPPDEAIHFRGKTLTPESPRPLHIPEPSNIPVLENQMDPVFNDTSTYENLTSKQEEEGLPHRAAQDNGPYQSANNIHSRNGDGDTTVREQEPAHVPSAIEYQQKPPESTAAHLNAASKPPMEALANGVPQSPLSQQRPSDTGMHVASDNVTTETGIDFQSLLDNITASASTAPSGPAFTATTSSPPNNSIIQEGQQPTTSPLIPASADLPPRPPPQDLTAFNAGYSPTADFNDYHQPLNQNASQAVAPYTTNPQGGHLNSSAAAPGVPPGSSSGVNGLPPPPVATFQQQNPTVPPEATSHSGHKSRRADRHGERSGNYTDDEAPWPPDIQRKYDEFLRDERVYVTEGLWDRFPPGSRLFVGNLPTERVTKRDLFHLFHKYGKLAQISIKQAYGFIQFLDSSSCHQALQIEQGGLVRGRSIHLEISKPQKNTRAGPSQPDSARVPASRRSRSPEFSRAGNANSRAARNQGGDRHERNYDGKRVPFSDFRDDHGSSRRRDDYRPPPRSPSPRPFRGREGGYRSRDRTPDRFDRRDRRRSRSPYGRERRFRSPSPRNRPGYDENDPAYLRRAPRDLPDLQIMAFDDVDKKFVYHVESSFSSRGFRVDVLVEPPAYMDGAIQRQVNEGIPFIVKLSRGQQYSGKVTLLMLNFNSGASKPRPNEYSDLDLHVAVEMAVQAQSRRRAAAAAPNLYQPNVPFSAPSMMPRFPQALPQAQAVNPPLSNPNQIANLISSLDGPSLQSLLGVLQQTQPGPQPTQQSIPITPNTVNPVDLASLLNSATQQNTIPTMPNPGLQQPQPTSRFGVPVPPQPLNRPDPNLLALLAKGLGSGNPSQSQTSAGSQVQNIVNQLSKWKQ</sequence>
<protein>
    <submittedName>
        <fullName evidence="4">Putative RNA-binding protein C3H8,09c</fullName>
    </submittedName>
</protein>
<evidence type="ECO:0000259" key="3">
    <source>
        <dbReference type="PROSITE" id="PS50102"/>
    </source>
</evidence>
<feature type="region of interest" description="Disordered" evidence="2">
    <location>
        <begin position="784"/>
        <end position="842"/>
    </location>
</feature>
<feature type="compositionally biased region" description="Polar residues" evidence="2">
    <location>
        <begin position="829"/>
        <end position="842"/>
    </location>
</feature>
<dbReference type="InterPro" id="IPR000504">
    <property type="entry name" value="RRM_dom"/>
</dbReference>
<keyword evidence="5" id="KW-1185">Reference proteome</keyword>